<dbReference type="InParanoid" id="V4SW07"/>
<name>V4SW07_CITCL</name>
<organism evidence="11 12">
    <name type="scientific">Citrus clementina</name>
    <name type="common">Clementine</name>
    <name type="synonym">Citrus deliciosa x Citrus sinensis</name>
    <dbReference type="NCBI Taxonomy" id="85681"/>
    <lineage>
        <taxon>Eukaryota</taxon>
        <taxon>Viridiplantae</taxon>
        <taxon>Streptophyta</taxon>
        <taxon>Embryophyta</taxon>
        <taxon>Tracheophyta</taxon>
        <taxon>Spermatophyta</taxon>
        <taxon>Magnoliopsida</taxon>
        <taxon>eudicotyledons</taxon>
        <taxon>Gunneridae</taxon>
        <taxon>Pentapetalae</taxon>
        <taxon>rosids</taxon>
        <taxon>malvids</taxon>
        <taxon>Sapindales</taxon>
        <taxon>Rutaceae</taxon>
        <taxon>Aurantioideae</taxon>
        <taxon>Citrus</taxon>
    </lineage>
</organism>
<dbReference type="eggNOG" id="KOG0156">
    <property type="taxonomic scope" value="Eukaryota"/>
</dbReference>
<dbReference type="EMBL" id="KI536925">
    <property type="protein sequence ID" value="ESR41351.1"/>
    <property type="molecule type" value="Genomic_DNA"/>
</dbReference>
<dbReference type="FunCoup" id="V4SW07">
    <property type="interactions" value="190"/>
</dbReference>
<evidence type="ECO:0000256" key="7">
    <source>
        <dbReference type="ARBA" id="ARBA00023033"/>
    </source>
</evidence>
<evidence type="ECO:0000256" key="10">
    <source>
        <dbReference type="SAM" id="Phobius"/>
    </source>
</evidence>
<dbReference type="GO" id="GO:0010120">
    <property type="term" value="P:camalexin biosynthetic process"/>
    <property type="evidence" value="ECO:0007669"/>
    <property type="project" value="UniProtKB-ARBA"/>
</dbReference>
<evidence type="ECO:0000256" key="6">
    <source>
        <dbReference type="ARBA" id="ARBA00023004"/>
    </source>
</evidence>
<dbReference type="GO" id="GO:0005506">
    <property type="term" value="F:iron ion binding"/>
    <property type="evidence" value="ECO:0007669"/>
    <property type="project" value="InterPro"/>
</dbReference>
<evidence type="ECO:0000256" key="8">
    <source>
        <dbReference type="PIRSR" id="PIRSR602401-1"/>
    </source>
</evidence>
<dbReference type="SUPFAM" id="SSF48264">
    <property type="entry name" value="Cytochrome P450"/>
    <property type="match status" value="1"/>
</dbReference>
<sequence>MQPPLHSIKNCFLLTSIAIILLFILLNQIISMDFLFNLENIPTYESKLPFTTIIFVTLIALIAGFFKFNKVLPILGNRFAPGSFGTVAREKNKRQPLPPGPAPWPIVGNLPEMWRNKPTFKWIHGLMRELNTNICCIRLGNVHVIPVTSPEIALEFLKVNDSVFASRPLTMGTEYLSGGFLSITVVPWGQQWKKMRKVVSSHVLNSLRLHSLLVKRREEADDLVSFVYNQYFRNNVDSVINVRLVARRYCGNVIRKIMFSRRYFGEGKDSGGPGFQEEEHVESLFIVLNHIYSFILSDYIPWLRVLDLEGHERIVSDAMRTISKYHDPIIDERVRQWRCGKKKEAEDLLDAFISAKDENGKPWLSVPEIKAQCTELMVATVDNPSNAVEWAIAEMINQPDILKKATDEIDRVVGKGRLVQESDIPHLNYVKACLREAFRIHPVVPFNVPHVSTCDATIAGYFIPKGSHVLLSRQGLGRNPEVWEDPLKFKPERHINLADHHHQVELTEPELKFISFSRGRRGCMGVALGSEMTVMLLARLLHGFDWSVPSNEEKIDLAESKSDLFMAKPLHARAMPRLPAELYPA</sequence>
<keyword evidence="3 8" id="KW-0349">Heme</keyword>
<keyword evidence="10" id="KW-0812">Transmembrane</keyword>
<dbReference type="AlphaFoldDB" id="V4SW07"/>
<keyword evidence="7 9" id="KW-0503">Monooxygenase</keyword>
<dbReference type="Gramene" id="ESR41351">
    <property type="protein sequence ID" value="ESR41351"/>
    <property type="gene ID" value="CICLE_v10025237mg"/>
</dbReference>
<dbReference type="OrthoDB" id="2789670at2759"/>
<dbReference type="FunFam" id="1.10.630.10:FF:000037">
    <property type="entry name" value="Cytochrome P450 9"/>
    <property type="match status" value="1"/>
</dbReference>
<dbReference type="GO" id="GO:0004497">
    <property type="term" value="F:monooxygenase activity"/>
    <property type="evidence" value="ECO:0007669"/>
    <property type="project" value="UniProtKB-KW"/>
</dbReference>
<evidence type="ECO:0000256" key="4">
    <source>
        <dbReference type="ARBA" id="ARBA00022723"/>
    </source>
</evidence>
<dbReference type="KEGG" id="cic:CICLE_v10025237mg"/>
<dbReference type="InterPro" id="IPR002401">
    <property type="entry name" value="Cyt_P450_E_grp-I"/>
</dbReference>
<keyword evidence="6 8" id="KW-0408">Iron</keyword>
<dbReference type="PROSITE" id="PS00086">
    <property type="entry name" value="CYTOCHROME_P450"/>
    <property type="match status" value="1"/>
</dbReference>
<evidence type="ECO:0000256" key="3">
    <source>
        <dbReference type="ARBA" id="ARBA00022617"/>
    </source>
</evidence>
<keyword evidence="5 9" id="KW-0560">Oxidoreductase</keyword>
<dbReference type="GO" id="GO:0002229">
    <property type="term" value="P:defense response to oomycetes"/>
    <property type="evidence" value="ECO:0007669"/>
    <property type="project" value="UniProtKB-ARBA"/>
</dbReference>
<evidence type="ECO:0008006" key="13">
    <source>
        <dbReference type="Google" id="ProtNLM"/>
    </source>
</evidence>
<accession>V4SW07</accession>
<dbReference type="GO" id="GO:0009684">
    <property type="term" value="P:indoleacetic acid biosynthetic process"/>
    <property type="evidence" value="ECO:0007669"/>
    <property type="project" value="UniProtKB-ARBA"/>
</dbReference>
<dbReference type="GO" id="GO:0020037">
    <property type="term" value="F:heme binding"/>
    <property type="evidence" value="ECO:0007669"/>
    <property type="project" value="InterPro"/>
</dbReference>
<dbReference type="Gene3D" id="1.10.630.10">
    <property type="entry name" value="Cytochrome P450"/>
    <property type="match status" value="1"/>
</dbReference>
<feature type="binding site" description="axial binding residue" evidence="8">
    <location>
        <position position="523"/>
    </location>
    <ligand>
        <name>heme</name>
        <dbReference type="ChEBI" id="CHEBI:30413"/>
    </ligand>
    <ligandPart>
        <name>Fe</name>
        <dbReference type="ChEBI" id="CHEBI:18248"/>
    </ligandPart>
</feature>
<comment type="similarity">
    <text evidence="2 9">Belongs to the cytochrome P450 family.</text>
</comment>
<dbReference type="Proteomes" id="UP000030687">
    <property type="component" value="Unassembled WGS sequence"/>
</dbReference>
<dbReference type="Pfam" id="PF00067">
    <property type="entry name" value="p450"/>
    <property type="match status" value="1"/>
</dbReference>
<gene>
    <name evidence="11" type="ORF">CICLE_v10025237mg</name>
</gene>
<keyword evidence="4 8" id="KW-0479">Metal-binding</keyword>
<dbReference type="PANTHER" id="PTHR47944">
    <property type="entry name" value="CYTOCHROME P450 98A9"/>
    <property type="match status" value="1"/>
</dbReference>
<dbReference type="InterPro" id="IPR017972">
    <property type="entry name" value="Cyt_P450_CS"/>
</dbReference>
<comment type="cofactor">
    <cofactor evidence="1 8">
        <name>heme</name>
        <dbReference type="ChEBI" id="CHEBI:30413"/>
    </cofactor>
</comment>
<evidence type="ECO:0000313" key="12">
    <source>
        <dbReference type="Proteomes" id="UP000030687"/>
    </source>
</evidence>
<proteinExistence type="inferred from homology"/>
<dbReference type="InterPro" id="IPR036396">
    <property type="entry name" value="Cyt_P450_sf"/>
</dbReference>
<keyword evidence="10" id="KW-0472">Membrane</keyword>
<dbReference type="GO" id="GO:0052544">
    <property type="term" value="P:defense response by callose deposition in cell wall"/>
    <property type="evidence" value="ECO:0007669"/>
    <property type="project" value="UniProtKB-ARBA"/>
</dbReference>
<evidence type="ECO:0000256" key="9">
    <source>
        <dbReference type="RuleBase" id="RU000461"/>
    </source>
</evidence>
<dbReference type="OMA" id="PVEENCL"/>
<evidence type="ECO:0000256" key="5">
    <source>
        <dbReference type="ARBA" id="ARBA00023002"/>
    </source>
</evidence>
<evidence type="ECO:0000256" key="2">
    <source>
        <dbReference type="ARBA" id="ARBA00010617"/>
    </source>
</evidence>
<reference evidence="11 12" key="1">
    <citation type="submission" date="2013-10" db="EMBL/GenBank/DDBJ databases">
        <authorList>
            <consortium name="International Citrus Genome Consortium"/>
            <person name="Jenkins J."/>
            <person name="Schmutz J."/>
            <person name="Prochnik S."/>
            <person name="Rokhsar D."/>
            <person name="Gmitter F."/>
            <person name="Ollitrault P."/>
            <person name="Machado M."/>
            <person name="Talon M."/>
            <person name="Wincker P."/>
            <person name="Jaillon O."/>
            <person name="Morgante M."/>
        </authorList>
    </citation>
    <scope>NUCLEOTIDE SEQUENCE</scope>
    <source>
        <strain evidence="12">cv. Clemenules</strain>
    </source>
</reference>
<evidence type="ECO:0000256" key="1">
    <source>
        <dbReference type="ARBA" id="ARBA00001971"/>
    </source>
</evidence>
<feature type="transmembrane region" description="Helical" evidence="10">
    <location>
        <begin position="50"/>
        <end position="68"/>
    </location>
</feature>
<dbReference type="GO" id="GO:0016705">
    <property type="term" value="F:oxidoreductase activity, acting on paired donors, with incorporation or reduction of molecular oxygen"/>
    <property type="evidence" value="ECO:0007669"/>
    <property type="project" value="InterPro"/>
</dbReference>
<evidence type="ECO:0000313" key="11">
    <source>
        <dbReference type="EMBL" id="ESR41351.1"/>
    </source>
</evidence>
<keyword evidence="10" id="KW-1133">Transmembrane helix</keyword>
<dbReference type="PRINTS" id="PR00463">
    <property type="entry name" value="EP450I"/>
</dbReference>
<dbReference type="GO" id="GO:0009625">
    <property type="term" value="P:response to insect"/>
    <property type="evidence" value="ECO:0007669"/>
    <property type="project" value="UniProtKB-ARBA"/>
</dbReference>
<feature type="transmembrane region" description="Helical" evidence="10">
    <location>
        <begin position="12"/>
        <end position="30"/>
    </location>
</feature>
<dbReference type="InterPro" id="IPR001128">
    <property type="entry name" value="Cyt_P450"/>
</dbReference>
<protein>
    <recommendedName>
        <fullName evidence="13">Tyrosine N-monooxygenase</fullName>
    </recommendedName>
</protein>
<dbReference type="PANTHER" id="PTHR47944:SF19">
    <property type="entry name" value="CYTOCHROME P450 77A4"/>
    <property type="match status" value="1"/>
</dbReference>
<keyword evidence="12" id="KW-1185">Reference proteome</keyword>
<dbReference type="GO" id="GO:0006569">
    <property type="term" value="P:L-tryptophan catabolic process"/>
    <property type="evidence" value="ECO:0007669"/>
    <property type="project" value="UniProtKB-ARBA"/>
</dbReference>